<gene>
    <name evidence="1" type="ORF">B0T11DRAFT_72643</name>
</gene>
<proteinExistence type="predicted"/>
<protein>
    <submittedName>
        <fullName evidence="1">Uncharacterized protein</fullName>
    </submittedName>
</protein>
<dbReference type="AlphaFoldDB" id="A0A8K0X867"/>
<keyword evidence="2" id="KW-1185">Reference proteome</keyword>
<reference evidence="1" key="1">
    <citation type="journal article" date="2021" name="Nat. Commun.">
        <title>Genetic determinants of endophytism in the Arabidopsis root mycobiome.</title>
        <authorList>
            <person name="Mesny F."/>
            <person name="Miyauchi S."/>
            <person name="Thiergart T."/>
            <person name="Pickel B."/>
            <person name="Atanasova L."/>
            <person name="Karlsson M."/>
            <person name="Huettel B."/>
            <person name="Barry K.W."/>
            <person name="Haridas S."/>
            <person name="Chen C."/>
            <person name="Bauer D."/>
            <person name="Andreopoulos W."/>
            <person name="Pangilinan J."/>
            <person name="LaButti K."/>
            <person name="Riley R."/>
            <person name="Lipzen A."/>
            <person name="Clum A."/>
            <person name="Drula E."/>
            <person name="Henrissat B."/>
            <person name="Kohler A."/>
            <person name="Grigoriev I.V."/>
            <person name="Martin F.M."/>
            <person name="Hacquard S."/>
        </authorList>
    </citation>
    <scope>NUCLEOTIDE SEQUENCE</scope>
    <source>
        <strain evidence="1">MPI-CAGE-AT-0016</strain>
    </source>
</reference>
<dbReference type="Gene3D" id="2.40.400.10">
    <property type="entry name" value="Acetoacetate decarboxylase-like"/>
    <property type="match status" value="1"/>
</dbReference>
<evidence type="ECO:0000313" key="2">
    <source>
        <dbReference type="Proteomes" id="UP000813385"/>
    </source>
</evidence>
<name>A0A8K0X867_9PEZI</name>
<dbReference type="InterPro" id="IPR023375">
    <property type="entry name" value="ADC_dom_sf"/>
</dbReference>
<dbReference type="OrthoDB" id="9970474at2759"/>
<evidence type="ECO:0000313" key="1">
    <source>
        <dbReference type="EMBL" id="KAH7369344.1"/>
    </source>
</evidence>
<dbReference type="PANTHER" id="PTHR40518">
    <property type="entry name" value="ACETOACETATE DECARBOXYLASE"/>
    <property type="match status" value="1"/>
</dbReference>
<sequence length="294" mass="32747">MGTTAASNPPPPPGDIVAVPPPWKLKATVWMFAFHTSKAQAANFPEMTYSPLEGSSSFPTGGGTSKPLGGLSMIQLISYTDTPVGPYDELILAPGYHEYVVDEGGKRVKKRNARITRIYVSQKYTTWNGRVNWNIPKHMADFRWIDNKDGSRTVRVFPHNTSGEPIEGTASPAPLFQATMKNVPYVPSFPLSLRIFGWLGFDLTLVHPPLPEGKGKHDELPGTDRWAAVKPGQYSPKASLAWFNMSQADENGKWPGLYENFWPGLRRWHVGIRMDDSEIDFPEPTVWDPPKSVL</sequence>
<organism evidence="1 2">
    <name type="scientific">Plectosphaerella cucumerina</name>
    <dbReference type="NCBI Taxonomy" id="40658"/>
    <lineage>
        <taxon>Eukaryota</taxon>
        <taxon>Fungi</taxon>
        <taxon>Dikarya</taxon>
        <taxon>Ascomycota</taxon>
        <taxon>Pezizomycotina</taxon>
        <taxon>Sordariomycetes</taxon>
        <taxon>Hypocreomycetidae</taxon>
        <taxon>Glomerellales</taxon>
        <taxon>Plectosphaerellaceae</taxon>
        <taxon>Plectosphaerella</taxon>
    </lineage>
</organism>
<dbReference type="EMBL" id="JAGPXD010000002">
    <property type="protein sequence ID" value="KAH7369344.1"/>
    <property type="molecule type" value="Genomic_DNA"/>
</dbReference>
<dbReference type="SUPFAM" id="SSF160104">
    <property type="entry name" value="Acetoacetate decarboxylase-like"/>
    <property type="match status" value="1"/>
</dbReference>
<comment type="caution">
    <text evidence="1">The sequence shown here is derived from an EMBL/GenBank/DDBJ whole genome shotgun (WGS) entry which is preliminary data.</text>
</comment>
<dbReference type="PANTHER" id="PTHR40518:SF1">
    <property type="entry name" value="ACETOACETATE DECARBOXYLASE"/>
    <property type="match status" value="1"/>
</dbReference>
<dbReference type="Proteomes" id="UP000813385">
    <property type="component" value="Unassembled WGS sequence"/>
</dbReference>
<accession>A0A8K0X867</accession>